<name>A0A1F5NQF0_9BACT</name>
<comment type="caution">
    <text evidence="6">The sequence shown here is derived from an EMBL/GenBank/DDBJ whole genome shotgun (WGS) entry which is preliminary data.</text>
</comment>
<evidence type="ECO:0000256" key="1">
    <source>
        <dbReference type="ARBA" id="ARBA00022598"/>
    </source>
</evidence>
<feature type="domain" description="Mur ligase central" evidence="5">
    <location>
        <begin position="27"/>
        <end position="241"/>
    </location>
</feature>
<sequence length="422" mass="45847">MITFVKNILAILAKLTLVRFQPKVVAITGSVGKTSTRAAVENVLKSTYTVRGPTSNYNNEIGVPLTILGFQSPGKNPLGWIWIFLVSLVKLIYTHYPKVLVLELGADRPGDIEYLVNLIGRIDVAVLTDIGLSHLEFFKGPENLAREKTTLIKKLSKDATAVLNLDNPKIFAAKSETKAQVLGYGFGSNAEVQASDFHVIQSDGHWGANFKVHHKGTVVPFFLPLALGAPAVYAALAACSVGLRFNVNLVKASEGLKKFAPPPGRLHWLSGIKHTSIIDDTYNSSPDSSMAALAALDKIGQKRKLLAFGSMAELGSQTASGHRQVAETIAKSGINLVFLVGEHARIIEEELSKHNFAGKVSWFATADEARIPIQDALEEGDTILVKGSQSARMEKIVKEIMAEPLRAPELLVRQSLDWLNKP</sequence>
<evidence type="ECO:0000259" key="5">
    <source>
        <dbReference type="Pfam" id="PF08245"/>
    </source>
</evidence>
<dbReference type="SUPFAM" id="SSF53623">
    <property type="entry name" value="MurD-like peptide ligases, catalytic domain"/>
    <property type="match status" value="1"/>
</dbReference>
<dbReference type="PANTHER" id="PTHR43024">
    <property type="entry name" value="UDP-N-ACETYLMURAMOYL-TRIPEPTIDE--D-ALANYL-D-ALANINE LIGASE"/>
    <property type="match status" value="1"/>
</dbReference>
<evidence type="ECO:0008006" key="8">
    <source>
        <dbReference type="Google" id="ProtNLM"/>
    </source>
</evidence>
<accession>A0A1F5NQF0</accession>
<gene>
    <name evidence="6" type="ORF">A2660_00480</name>
</gene>
<reference evidence="6 7" key="1">
    <citation type="journal article" date="2016" name="Nat. Commun.">
        <title>Thousands of microbial genomes shed light on interconnected biogeochemical processes in an aquifer system.</title>
        <authorList>
            <person name="Anantharaman K."/>
            <person name="Brown C.T."/>
            <person name="Hug L.A."/>
            <person name="Sharon I."/>
            <person name="Castelle C.J."/>
            <person name="Probst A.J."/>
            <person name="Thomas B.C."/>
            <person name="Singh A."/>
            <person name="Wilkins M.J."/>
            <person name="Karaoz U."/>
            <person name="Brodie E.L."/>
            <person name="Williams K.H."/>
            <person name="Hubbard S.S."/>
            <person name="Banfield J.F."/>
        </authorList>
    </citation>
    <scope>NUCLEOTIDE SEQUENCE [LARGE SCALE GENOMIC DNA]</scope>
</reference>
<protein>
    <recommendedName>
        <fullName evidence="8">UDP-N-acetylmuramoyl-tripeptide--D-alanyl-D-alanine ligase</fullName>
    </recommendedName>
</protein>
<keyword evidence="2" id="KW-0547">Nucleotide-binding</keyword>
<dbReference type="GO" id="GO:0016881">
    <property type="term" value="F:acid-amino acid ligase activity"/>
    <property type="evidence" value="ECO:0007669"/>
    <property type="project" value="InterPro"/>
</dbReference>
<dbReference type="InterPro" id="IPR013221">
    <property type="entry name" value="Mur_ligase_cen"/>
</dbReference>
<dbReference type="InterPro" id="IPR036565">
    <property type="entry name" value="Mur-like_cat_sf"/>
</dbReference>
<dbReference type="InterPro" id="IPR004101">
    <property type="entry name" value="Mur_ligase_C"/>
</dbReference>
<dbReference type="GO" id="GO:0005524">
    <property type="term" value="F:ATP binding"/>
    <property type="evidence" value="ECO:0007669"/>
    <property type="project" value="UniProtKB-KW"/>
</dbReference>
<dbReference type="Gene3D" id="3.40.1190.10">
    <property type="entry name" value="Mur-like, catalytic domain"/>
    <property type="match status" value="1"/>
</dbReference>
<feature type="domain" description="Mur ligase C-terminal" evidence="4">
    <location>
        <begin position="264"/>
        <end position="388"/>
    </location>
</feature>
<dbReference type="AlphaFoldDB" id="A0A1F5NQF0"/>
<dbReference type="Pfam" id="PF02875">
    <property type="entry name" value="Mur_ligase_C"/>
    <property type="match status" value="1"/>
</dbReference>
<evidence type="ECO:0000256" key="2">
    <source>
        <dbReference type="ARBA" id="ARBA00022741"/>
    </source>
</evidence>
<proteinExistence type="predicted"/>
<keyword evidence="3" id="KW-0067">ATP-binding</keyword>
<dbReference type="PANTHER" id="PTHR43024:SF1">
    <property type="entry name" value="UDP-N-ACETYLMURAMOYL-TRIPEPTIDE--D-ALANYL-D-ALANINE LIGASE"/>
    <property type="match status" value="1"/>
</dbReference>
<evidence type="ECO:0000256" key="3">
    <source>
        <dbReference type="ARBA" id="ARBA00022840"/>
    </source>
</evidence>
<dbReference type="Proteomes" id="UP000176233">
    <property type="component" value="Unassembled WGS sequence"/>
</dbReference>
<dbReference type="SUPFAM" id="SSF53244">
    <property type="entry name" value="MurD-like peptide ligases, peptide-binding domain"/>
    <property type="match status" value="1"/>
</dbReference>
<dbReference type="InterPro" id="IPR036615">
    <property type="entry name" value="Mur_ligase_C_dom_sf"/>
</dbReference>
<keyword evidence="1" id="KW-0436">Ligase</keyword>
<evidence type="ECO:0000259" key="4">
    <source>
        <dbReference type="Pfam" id="PF02875"/>
    </source>
</evidence>
<evidence type="ECO:0000313" key="6">
    <source>
        <dbReference type="EMBL" id="OGE79917.1"/>
    </source>
</evidence>
<evidence type="ECO:0000313" key="7">
    <source>
        <dbReference type="Proteomes" id="UP000176233"/>
    </source>
</evidence>
<dbReference type="Pfam" id="PF08245">
    <property type="entry name" value="Mur_ligase_M"/>
    <property type="match status" value="1"/>
</dbReference>
<organism evidence="6 7">
    <name type="scientific">Candidatus Doudnabacteria bacterium RIFCSPHIGHO2_01_FULL_45_18</name>
    <dbReference type="NCBI Taxonomy" id="1817823"/>
    <lineage>
        <taxon>Bacteria</taxon>
        <taxon>Candidatus Doudnaibacteriota</taxon>
    </lineage>
</organism>
<dbReference type="Gene3D" id="3.90.190.20">
    <property type="entry name" value="Mur ligase, C-terminal domain"/>
    <property type="match status" value="1"/>
</dbReference>
<dbReference type="EMBL" id="MFEJ01000024">
    <property type="protein sequence ID" value="OGE79917.1"/>
    <property type="molecule type" value="Genomic_DNA"/>
</dbReference>
<dbReference type="InterPro" id="IPR051046">
    <property type="entry name" value="MurCDEF_CellWall_CoF430Synth"/>
</dbReference>